<evidence type="ECO:0000256" key="1">
    <source>
        <dbReference type="ARBA" id="ARBA00010986"/>
    </source>
</evidence>
<feature type="domain" description="D-galactarate/Altronate dehydratase C-terminal" evidence="4">
    <location>
        <begin position="144"/>
        <end position="387"/>
    </location>
</feature>
<dbReference type="SUPFAM" id="SSF52210">
    <property type="entry name" value="Succinyl-CoA synthetase domains"/>
    <property type="match status" value="1"/>
</dbReference>
<dbReference type="InterPro" id="IPR052172">
    <property type="entry name" value="UxaA_altronate/galactarate_dh"/>
</dbReference>
<dbReference type="InterPro" id="IPR016102">
    <property type="entry name" value="Succinyl-CoA_synth-like"/>
</dbReference>
<dbReference type="RefSeq" id="WP_009163625.1">
    <property type="nucleotide sequence ID" value="NZ_ADFP01000010.1"/>
</dbReference>
<evidence type="ECO:0000256" key="2">
    <source>
        <dbReference type="ARBA" id="ARBA00023239"/>
    </source>
</evidence>
<organism evidence="5 6">
    <name type="scientific">Pyramidobacter piscolens W5455</name>
    <dbReference type="NCBI Taxonomy" id="352165"/>
    <lineage>
        <taxon>Bacteria</taxon>
        <taxon>Thermotogati</taxon>
        <taxon>Synergistota</taxon>
        <taxon>Synergistia</taxon>
        <taxon>Synergistales</taxon>
        <taxon>Dethiosulfovibrionaceae</taxon>
        <taxon>Pyramidobacter</taxon>
    </lineage>
</organism>
<accession>A0ABM9ZYG6</accession>
<keyword evidence="6" id="KW-1185">Reference proteome</keyword>
<dbReference type="Proteomes" id="UP000006462">
    <property type="component" value="Unassembled WGS sequence"/>
</dbReference>
<comment type="caution">
    <text evidence="5">The sequence shown here is derived from an EMBL/GenBank/DDBJ whole genome shotgun (WGS) entry which is preliminary data.</text>
</comment>
<gene>
    <name evidence="5" type="ORF">HMPREF7215_1089</name>
</gene>
<protein>
    <submittedName>
        <fullName evidence="5">D-galactarate dehydratase/altronate hydrolase domain protein</fullName>
    </submittedName>
</protein>
<dbReference type="EMBL" id="ADFP01000010">
    <property type="protein sequence ID" value="EFB91953.1"/>
    <property type="molecule type" value="Genomic_DNA"/>
</dbReference>
<keyword evidence="5" id="KW-0378">Hydrolase</keyword>
<dbReference type="Pfam" id="PF20629">
    <property type="entry name" value="GD_AH_C"/>
    <property type="match status" value="1"/>
</dbReference>
<reference evidence="5 6" key="1">
    <citation type="submission" date="2009-12" db="EMBL/GenBank/DDBJ databases">
        <authorList>
            <person name="Shrivastava S."/>
            <person name="Madupu R."/>
            <person name="Durkin A.S."/>
            <person name="Torralba M."/>
            <person name="Methe B."/>
            <person name="Sutton G.G."/>
            <person name="Strausberg R.L."/>
            <person name="Nelson K.E."/>
        </authorList>
    </citation>
    <scope>NUCLEOTIDE SEQUENCE [LARGE SCALE GENOMIC DNA]</scope>
    <source>
        <strain evidence="5 6">W5455</strain>
    </source>
</reference>
<dbReference type="PANTHER" id="PTHR30536:SF5">
    <property type="entry name" value="ALTRONATE DEHYDRATASE"/>
    <property type="match status" value="1"/>
</dbReference>
<evidence type="ECO:0000259" key="3">
    <source>
        <dbReference type="Pfam" id="PF04295"/>
    </source>
</evidence>
<evidence type="ECO:0000313" key="5">
    <source>
        <dbReference type="EMBL" id="EFB91953.1"/>
    </source>
</evidence>
<proteinExistence type="inferred from homology"/>
<comment type="similarity">
    <text evidence="1">Belongs to the UxaA family.</text>
</comment>
<sequence>MTMTFNGYRRSDGTVGVRNHLAIIPSVFCANRTVERIAAQLPGSVPIRHAVGCSQVGLDLELTARTLKALGTHPNVGAVLVIGLGCERFPPRELEEAVRKSGRPVACFVIQEEGGTTNTIKHAVEAGRKMFASLAEQRRVPCPLSELFVGTKCGGTDATSGLAANPAVGEMVDKLVAQGGSAILSEMNELLGTEHILARRAVSKEVADKVYKAIYEIEDVLRSGIDMRLGAKRNQLISPGNADGGVSSIVEKALGGMHKSGTCPIVDVIDYATPPEKGKKGLFLMKYESHDGEVTTGEIGCGAQIVAFTTGRGSPTGHPIAPVVKITGNEKTYKAMSEMFDFDASGIISRGDSLEDTGRALLDLVIRVADGERTQAEKTGDDSLMCIARRHGYHVKSEEEIMNHCREV</sequence>
<dbReference type="InterPro" id="IPR007392">
    <property type="entry name" value="GD_AH_second"/>
</dbReference>
<keyword evidence="2" id="KW-0456">Lyase</keyword>
<dbReference type="InterPro" id="IPR048332">
    <property type="entry name" value="GD_AH_C"/>
</dbReference>
<dbReference type="GO" id="GO:0016787">
    <property type="term" value="F:hydrolase activity"/>
    <property type="evidence" value="ECO:0007669"/>
    <property type="project" value="UniProtKB-KW"/>
</dbReference>
<name>A0ABM9ZYG6_9BACT</name>
<evidence type="ECO:0000313" key="6">
    <source>
        <dbReference type="Proteomes" id="UP000006462"/>
    </source>
</evidence>
<feature type="domain" description="D-galactarate/Altronate dehydratase second" evidence="3">
    <location>
        <begin position="7"/>
        <end position="133"/>
    </location>
</feature>
<evidence type="ECO:0000259" key="4">
    <source>
        <dbReference type="Pfam" id="PF20629"/>
    </source>
</evidence>
<dbReference type="PANTHER" id="PTHR30536">
    <property type="entry name" value="ALTRONATE/GALACTARATE DEHYDRATASE"/>
    <property type="match status" value="1"/>
</dbReference>
<dbReference type="Pfam" id="PF04295">
    <property type="entry name" value="GD_AH_second"/>
    <property type="match status" value="1"/>
</dbReference>